<evidence type="ECO:0000313" key="2">
    <source>
        <dbReference type="EMBL" id="OZS72685.1"/>
    </source>
</evidence>
<evidence type="ECO:0000313" key="3">
    <source>
        <dbReference type="Proteomes" id="UP000216001"/>
    </source>
</evidence>
<gene>
    <name evidence="2" type="ORF">CHI95_20555</name>
</gene>
<dbReference type="Proteomes" id="UP000216001">
    <property type="component" value="Unassembled WGS sequence"/>
</dbReference>
<feature type="transmembrane region" description="Helical" evidence="1">
    <location>
        <begin position="84"/>
        <end position="104"/>
    </location>
</feature>
<dbReference type="RefSeq" id="WP_094962771.1">
    <property type="nucleotide sequence ID" value="NZ_JAGKLI010000039.1"/>
</dbReference>
<dbReference type="AlphaFoldDB" id="A0A264VN60"/>
<feature type="transmembrane region" description="Helical" evidence="1">
    <location>
        <begin position="16"/>
        <end position="38"/>
    </location>
</feature>
<name>A0A264VN60_PRORE</name>
<organism evidence="2 3">
    <name type="scientific">Providencia rettgeri</name>
    <dbReference type="NCBI Taxonomy" id="587"/>
    <lineage>
        <taxon>Bacteria</taxon>
        <taxon>Pseudomonadati</taxon>
        <taxon>Pseudomonadota</taxon>
        <taxon>Gammaproteobacteria</taxon>
        <taxon>Enterobacterales</taxon>
        <taxon>Morganellaceae</taxon>
        <taxon>Providencia</taxon>
    </lineage>
</organism>
<keyword evidence="1" id="KW-1133">Transmembrane helix</keyword>
<comment type="caution">
    <text evidence="2">The sequence shown here is derived from an EMBL/GenBank/DDBJ whole genome shotgun (WGS) entry which is preliminary data.</text>
</comment>
<proteinExistence type="predicted"/>
<reference evidence="2 3" key="1">
    <citation type="submission" date="2017-07" db="EMBL/GenBank/DDBJ databases">
        <title>blaIMP-27 on transferable plasmids in Proteus mirabilis and Providencia rettgeri.</title>
        <authorList>
            <person name="Potter R."/>
        </authorList>
    </citation>
    <scope>NUCLEOTIDE SEQUENCE [LARGE SCALE GENOMIC DNA]</scope>
    <source>
        <strain evidence="2 3">PR1</strain>
    </source>
</reference>
<dbReference type="EMBL" id="NOWC01000032">
    <property type="protein sequence ID" value="OZS72685.1"/>
    <property type="molecule type" value="Genomic_DNA"/>
</dbReference>
<accession>A0A264VN60</accession>
<sequence length="107" mass="12209">MASLEERLFQFKVMRCFVIVNLCIVVINLMGCLVDYFTLSFRDIPYISILVFVSAIIVVLMIGDDRKASFISGKVGFPSRKKMVLFIIKCLSVYVFFFSVGLAIRFS</sequence>
<protein>
    <submittedName>
        <fullName evidence="2">Uncharacterized protein</fullName>
    </submittedName>
</protein>
<keyword evidence="1" id="KW-0472">Membrane</keyword>
<feature type="transmembrane region" description="Helical" evidence="1">
    <location>
        <begin position="44"/>
        <end position="63"/>
    </location>
</feature>
<evidence type="ECO:0000256" key="1">
    <source>
        <dbReference type="SAM" id="Phobius"/>
    </source>
</evidence>
<keyword evidence="1" id="KW-0812">Transmembrane</keyword>